<dbReference type="Proteomes" id="UP000286974">
    <property type="component" value="Unassembled WGS sequence"/>
</dbReference>
<evidence type="ECO:0000313" key="1">
    <source>
        <dbReference type="EMBL" id="GAY73641.1"/>
    </source>
</evidence>
<reference evidence="1 2" key="1">
    <citation type="submission" date="2017-11" db="EMBL/GenBank/DDBJ databases">
        <title>Draft Genome Sequence of Lactobacillus curieae NBRC 111893 isolated from Koso, a Japanese sugar-Vegetable Fermented Beverage.</title>
        <authorList>
            <person name="Chiou T.Y."/>
            <person name="Oshima K."/>
            <person name="Suda W."/>
            <person name="Hattori M."/>
            <person name="Takahashi T."/>
        </authorList>
    </citation>
    <scope>NUCLEOTIDE SEQUENCE [LARGE SCALE GENOMIC DNA]</scope>
    <source>
        <strain evidence="1 2">NBRC111893</strain>
    </source>
</reference>
<gene>
    <name evidence="1" type="ORF">NBRC111893_1787</name>
</gene>
<dbReference type="EMBL" id="BEXA01000003">
    <property type="protein sequence ID" value="GAY73641.1"/>
    <property type="molecule type" value="Genomic_DNA"/>
</dbReference>
<comment type="caution">
    <text evidence="1">The sequence shown here is derived from an EMBL/GenBank/DDBJ whole genome shotgun (WGS) entry which is preliminary data.</text>
</comment>
<proteinExistence type="predicted"/>
<name>A0A401FN43_9LACO</name>
<evidence type="ECO:0000313" key="2">
    <source>
        <dbReference type="Proteomes" id="UP000286974"/>
    </source>
</evidence>
<keyword evidence="2" id="KW-1185">Reference proteome</keyword>
<protein>
    <submittedName>
        <fullName evidence="1">Uncharacterized protein</fullName>
    </submittedName>
</protein>
<dbReference type="AlphaFoldDB" id="A0A401FN43"/>
<accession>A0A401FN43</accession>
<sequence>MTELSMTSYQAGLHEIKAHLGTLTGKRLAVVGLVKLVDT</sequence>
<organism evidence="1 2">
    <name type="scientific">Lentilactobacillus kosonis</name>
    <dbReference type="NCBI Taxonomy" id="2810561"/>
    <lineage>
        <taxon>Bacteria</taxon>
        <taxon>Bacillati</taxon>
        <taxon>Bacillota</taxon>
        <taxon>Bacilli</taxon>
        <taxon>Lactobacillales</taxon>
        <taxon>Lactobacillaceae</taxon>
        <taxon>Lentilactobacillus</taxon>
    </lineage>
</organism>